<keyword evidence="7" id="KW-0812">Transmembrane</keyword>
<evidence type="ECO:0000256" key="7">
    <source>
        <dbReference type="SAM" id="Phobius"/>
    </source>
</evidence>
<organism evidence="9 10">
    <name type="scientific">Emiliania huxleyi (strain CCMP1516)</name>
    <dbReference type="NCBI Taxonomy" id="280463"/>
    <lineage>
        <taxon>Eukaryota</taxon>
        <taxon>Haptista</taxon>
        <taxon>Haptophyta</taxon>
        <taxon>Prymnesiophyceae</taxon>
        <taxon>Isochrysidales</taxon>
        <taxon>Noelaerhabdaceae</taxon>
        <taxon>Emiliania</taxon>
    </lineage>
</organism>
<feature type="transmembrane region" description="Helical" evidence="7">
    <location>
        <begin position="493"/>
        <end position="512"/>
    </location>
</feature>
<evidence type="ECO:0000256" key="2">
    <source>
        <dbReference type="ARBA" id="ARBA00023015"/>
    </source>
</evidence>
<dbReference type="GO" id="GO:0003700">
    <property type="term" value="F:DNA-binding transcription factor activity"/>
    <property type="evidence" value="ECO:0007669"/>
    <property type="project" value="InterPro"/>
</dbReference>
<dbReference type="PaxDb" id="2903-EOD20920"/>
<feature type="region of interest" description="Disordered" evidence="6">
    <location>
        <begin position="746"/>
        <end position="771"/>
    </location>
</feature>
<reference evidence="10" key="1">
    <citation type="journal article" date="2013" name="Nature">
        <title>Pan genome of the phytoplankton Emiliania underpins its global distribution.</title>
        <authorList>
            <person name="Read B.A."/>
            <person name="Kegel J."/>
            <person name="Klute M.J."/>
            <person name="Kuo A."/>
            <person name="Lefebvre S.C."/>
            <person name="Maumus F."/>
            <person name="Mayer C."/>
            <person name="Miller J."/>
            <person name="Monier A."/>
            <person name="Salamov A."/>
            <person name="Young J."/>
            <person name="Aguilar M."/>
            <person name="Claverie J.M."/>
            <person name="Frickenhaus S."/>
            <person name="Gonzalez K."/>
            <person name="Herman E.K."/>
            <person name="Lin Y.C."/>
            <person name="Napier J."/>
            <person name="Ogata H."/>
            <person name="Sarno A.F."/>
            <person name="Shmutz J."/>
            <person name="Schroeder D."/>
            <person name="de Vargas C."/>
            <person name="Verret F."/>
            <person name="von Dassow P."/>
            <person name="Valentin K."/>
            <person name="Van de Peer Y."/>
            <person name="Wheeler G."/>
            <person name="Dacks J.B."/>
            <person name="Delwiche C.F."/>
            <person name="Dyhrman S.T."/>
            <person name="Glockner G."/>
            <person name="John U."/>
            <person name="Richards T."/>
            <person name="Worden A.Z."/>
            <person name="Zhang X."/>
            <person name="Grigoriev I.V."/>
            <person name="Allen A.E."/>
            <person name="Bidle K."/>
            <person name="Borodovsky M."/>
            <person name="Bowler C."/>
            <person name="Brownlee C."/>
            <person name="Cock J.M."/>
            <person name="Elias M."/>
            <person name="Gladyshev V.N."/>
            <person name="Groth M."/>
            <person name="Guda C."/>
            <person name="Hadaegh A."/>
            <person name="Iglesias-Rodriguez M.D."/>
            <person name="Jenkins J."/>
            <person name="Jones B.M."/>
            <person name="Lawson T."/>
            <person name="Leese F."/>
            <person name="Lindquist E."/>
            <person name="Lobanov A."/>
            <person name="Lomsadze A."/>
            <person name="Malik S.B."/>
            <person name="Marsh M.E."/>
            <person name="Mackinder L."/>
            <person name="Mock T."/>
            <person name="Mueller-Roeber B."/>
            <person name="Pagarete A."/>
            <person name="Parker M."/>
            <person name="Probert I."/>
            <person name="Quesneville H."/>
            <person name="Raines C."/>
            <person name="Rensing S.A."/>
            <person name="Riano-Pachon D.M."/>
            <person name="Richier S."/>
            <person name="Rokitta S."/>
            <person name="Shiraiwa Y."/>
            <person name="Soanes D.M."/>
            <person name="van der Giezen M."/>
            <person name="Wahlund T.M."/>
            <person name="Williams B."/>
            <person name="Wilson W."/>
            <person name="Wolfe G."/>
            <person name="Wurch L.L."/>
        </authorList>
    </citation>
    <scope>NUCLEOTIDE SEQUENCE</scope>
</reference>
<evidence type="ECO:0000313" key="10">
    <source>
        <dbReference type="Proteomes" id="UP000013827"/>
    </source>
</evidence>
<keyword evidence="5" id="KW-0539">Nucleus</keyword>
<keyword evidence="7" id="KW-0472">Membrane</keyword>
<dbReference type="Gene3D" id="3.30.730.10">
    <property type="entry name" value="AP2/ERF domain"/>
    <property type="match status" value="1"/>
</dbReference>
<dbReference type="InterPro" id="IPR036955">
    <property type="entry name" value="AP2/ERF_dom_sf"/>
</dbReference>
<feature type="transmembrane region" description="Helical" evidence="7">
    <location>
        <begin position="291"/>
        <end position="316"/>
    </location>
</feature>
<keyword evidence="7" id="KW-1133">Transmembrane helix</keyword>
<feature type="transmembrane region" description="Helical" evidence="7">
    <location>
        <begin position="387"/>
        <end position="419"/>
    </location>
</feature>
<dbReference type="GO" id="GO:0005634">
    <property type="term" value="C:nucleus"/>
    <property type="evidence" value="ECO:0007669"/>
    <property type="project" value="UniProtKB-SubCell"/>
</dbReference>
<dbReference type="PROSITE" id="PS51032">
    <property type="entry name" value="AP2_ERF"/>
    <property type="match status" value="1"/>
</dbReference>
<feature type="transmembrane region" description="Helical" evidence="7">
    <location>
        <begin position="336"/>
        <end position="354"/>
    </location>
</feature>
<reference evidence="9" key="2">
    <citation type="submission" date="2024-10" db="UniProtKB">
        <authorList>
            <consortium name="EnsemblProtists"/>
        </authorList>
    </citation>
    <scope>IDENTIFICATION</scope>
</reference>
<name>A0A0D3JBN5_EMIH1</name>
<evidence type="ECO:0000313" key="9">
    <source>
        <dbReference type="EnsemblProtists" id="EOD20920"/>
    </source>
</evidence>
<sequence>MPSAAPVAAAASSSSEDEAWLSPPPSPPEDNLAWFGVFRPYELPLPNQVLPYLLLNPVRHLRRGLDPIAIASTATVQRRRSIAAAACSTAVAACSTAASPAAPRRHAAAACRGSARLLCATTLHWRPLQRGLVLGSNSLSPQPLATALGLPPAARPQEAQKMADELKRDQVLGTSNSLLMKEGYVLREGFKNIFTWAMWNSISAYLKDFGYQQSLLVQYQAVSQDDGTPGTNQPQPVNVFGTPLPMATVVGPAAALKASGAFVAPWLGCRCSWPCTQLCWFYLLGSQFLQWVAVVVAVLTIVFQVLLLESMIVANFLAEVPHTTTWYEWWTLDEPWLPRLIWLLGKVIVFWFMIGNAVNFDDSQSFLASPEIRLLLRSLANRFEGQTYAYCTVVLWTIISEFATVIVVSYFALVSAIIINVESTGNALGDATIIFLIFDFIPAQTALGGRLLSELDGWAMGLIAFAACLPQDFVDQSSTYLQGPRCQVVYRTYRYVLFWWTGIWTTLLILLFRYQMTPLYLWVVPASFLYFLVLWQTWPYCLDGWPVCFPHGGPCIFWAALGTTLLWTGFFILRYGCFLFPCVCAPEWDTKYFYLFVERLFGLGGRAFLDGLWGEVDCGWEPLESDYERFYHGDLQTPQQFQKGWETRVAQLEGQVQVLTNVLASLGLGVWQRRREESACNTRARADRTTSFLLAPPSLWPGVSAGGWCVKVMKSTTKPDVTTVKFNDSTFSFAVPFPHYEANSLTSGDTSDLTVPPPPPPPPAPSSAAGAEAVRQAEREGFALVTSSRSNTGYKGVTYVQKRRGKKYQLQVQVGGKKVFLGCFATAEEAALFYARREAGRDMVAL</sequence>
<evidence type="ECO:0000256" key="3">
    <source>
        <dbReference type="ARBA" id="ARBA00023125"/>
    </source>
</evidence>
<feature type="region of interest" description="Disordered" evidence="6">
    <location>
        <begin position="1"/>
        <end position="25"/>
    </location>
</feature>
<dbReference type="HOGENOM" id="CLU_017150_0_0_1"/>
<comment type="subcellular location">
    <subcellularLocation>
        <location evidence="1">Nucleus</location>
    </subcellularLocation>
</comment>
<protein>
    <recommendedName>
        <fullName evidence="8">AP2/ERF domain-containing protein</fullName>
    </recommendedName>
</protein>
<keyword evidence="10" id="KW-1185">Reference proteome</keyword>
<dbReference type="GeneID" id="17266466"/>
<dbReference type="AlphaFoldDB" id="A0A0D3JBN5"/>
<evidence type="ECO:0000256" key="6">
    <source>
        <dbReference type="SAM" id="MobiDB-lite"/>
    </source>
</evidence>
<keyword evidence="2" id="KW-0805">Transcription regulation</keyword>
<evidence type="ECO:0000256" key="4">
    <source>
        <dbReference type="ARBA" id="ARBA00023163"/>
    </source>
</evidence>
<dbReference type="Proteomes" id="UP000013827">
    <property type="component" value="Unassembled WGS sequence"/>
</dbReference>
<feature type="compositionally biased region" description="Pro residues" evidence="6">
    <location>
        <begin position="755"/>
        <end position="765"/>
    </location>
</feature>
<evidence type="ECO:0000259" key="8">
    <source>
        <dbReference type="PROSITE" id="PS51032"/>
    </source>
</evidence>
<dbReference type="RefSeq" id="XP_005773349.1">
    <property type="nucleotide sequence ID" value="XM_005773292.1"/>
</dbReference>
<dbReference type="KEGG" id="ehx:EMIHUDRAFT_463789"/>
<dbReference type="GO" id="GO:0003677">
    <property type="term" value="F:DNA binding"/>
    <property type="evidence" value="ECO:0007669"/>
    <property type="project" value="UniProtKB-KW"/>
</dbReference>
<dbReference type="InterPro" id="IPR001471">
    <property type="entry name" value="AP2/ERF_dom"/>
</dbReference>
<feature type="transmembrane region" description="Helical" evidence="7">
    <location>
        <begin position="519"/>
        <end position="536"/>
    </location>
</feature>
<feature type="compositionally biased region" description="Low complexity" evidence="6">
    <location>
        <begin position="1"/>
        <end position="14"/>
    </location>
</feature>
<evidence type="ECO:0000256" key="1">
    <source>
        <dbReference type="ARBA" id="ARBA00004123"/>
    </source>
</evidence>
<proteinExistence type="predicted"/>
<accession>A0A0D3JBN5</accession>
<dbReference type="EnsemblProtists" id="EOD20920">
    <property type="protein sequence ID" value="EOD20920"/>
    <property type="gene ID" value="EMIHUDRAFT_463789"/>
</dbReference>
<feature type="transmembrane region" description="Helical" evidence="7">
    <location>
        <begin position="425"/>
        <end position="443"/>
    </location>
</feature>
<feature type="domain" description="AP2/ERF" evidence="8">
    <location>
        <begin position="793"/>
        <end position="834"/>
    </location>
</feature>
<evidence type="ECO:0000256" key="5">
    <source>
        <dbReference type="ARBA" id="ARBA00023242"/>
    </source>
</evidence>
<keyword evidence="4" id="KW-0804">Transcription</keyword>
<feature type="transmembrane region" description="Helical" evidence="7">
    <location>
        <begin position="556"/>
        <end position="573"/>
    </location>
</feature>
<keyword evidence="3" id="KW-0238">DNA-binding</keyword>